<dbReference type="AlphaFoldDB" id="A0A2M4B496"/>
<sequence>MPDPCWFLSWLRILYVHAHSVYLSVASACSSSSSSSRRLRRVVFLEPPNKRWFCSGASGNNRLALWNVWHAWSLSSHAVRQCTG</sequence>
<evidence type="ECO:0000313" key="2">
    <source>
        <dbReference type="EMBL" id="MBW47810.1"/>
    </source>
</evidence>
<keyword evidence="1" id="KW-0732">Signal</keyword>
<organism evidence="2">
    <name type="scientific">Anopheles triannulatus</name>
    <dbReference type="NCBI Taxonomy" id="58253"/>
    <lineage>
        <taxon>Eukaryota</taxon>
        <taxon>Metazoa</taxon>
        <taxon>Ecdysozoa</taxon>
        <taxon>Arthropoda</taxon>
        <taxon>Hexapoda</taxon>
        <taxon>Insecta</taxon>
        <taxon>Pterygota</taxon>
        <taxon>Neoptera</taxon>
        <taxon>Endopterygota</taxon>
        <taxon>Diptera</taxon>
        <taxon>Nematocera</taxon>
        <taxon>Culicoidea</taxon>
        <taxon>Culicidae</taxon>
        <taxon>Anophelinae</taxon>
        <taxon>Anopheles</taxon>
    </lineage>
</organism>
<name>A0A2M4B496_9DIPT</name>
<dbReference type="EMBL" id="GGFK01014489">
    <property type="protein sequence ID" value="MBW47810.1"/>
    <property type="molecule type" value="Transcribed_RNA"/>
</dbReference>
<proteinExistence type="predicted"/>
<reference evidence="2" key="1">
    <citation type="submission" date="2018-01" db="EMBL/GenBank/DDBJ databases">
        <title>An insight into the sialome of Amazonian anophelines.</title>
        <authorList>
            <person name="Ribeiro J.M."/>
            <person name="Scarpassa V."/>
            <person name="Calvo E."/>
        </authorList>
    </citation>
    <scope>NUCLEOTIDE SEQUENCE</scope>
    <source>
        <tissue evidence="2">Salivary glands</tissue>
    </source>
</reference>
<protein>
    <submittedName>
        <fullName evidence="2">Putative secreted protein</fullName>
    </submittedName>
</protein>
<feature type="signal peptide" evidence="1">
    <location>
        <begin position="1"/>
        <end position="18"/>
    </location>
</feature>
<feature type="chain" id="PRO_5014915061" evidence="1">
    <location>
        <begin position="19"/>
        <end position="84"/>
    </location>
</feature>
<evidence type="ECO:0000256" key="1">
    <source>
        <dbReference type="SAM" id="SignalP"/>
    </source>
</evidence>
<accession>A0A2M4B496</accession>